<dbReference type="EMBL" id="JBHSZH010000005">
    <property type="protein sequence ID" value="MFC7082181.1"/>
    <property type="molecule type" value="Genomic_DNA"/>
</dbReference>
<feature type="compositionally biased region" description="Polar residues" evidence="1">
    <location>
        <begin position="17"/>
        <end position="33"/>
    </location>
</feature>
<dbReference type="AlphaFoldDB" id="A0ABD5WNS5"/>
<gene>
    <name evidence="2" type="ORF">ACFQJ6_20925</name>
</gene>
<protein>
    <submittedName>
        <fullName evidence="2">Uncharacterized protein</fullName>
    </submittedName>
</protein>
<dbReference type="Proteomes" id="UP001596407">
    <property type="component" value="Unassembled WGS sequence"/>
</dbReference>
<name>A0ABD5WNS5_9EURY</name>
<sequence>MPARAGRETVNHRVPAGSTSHRVSPDSTLTSSADKGRAREGFFRIESAILRIAD</sequence>
<feature type="region of interest" description="Disordered" evidence="1">
    <location>
        <begin position="1"/>
        <end position="37"/>
    </location>
</feature>
<dbReference type="RefSeq" id="WP_276279840.1">
    <property type="nucleotide sequence ID" value="NZ_CP119809.1"/>
</dbReference>
<feature type="compositionally biased region" description="Basic and acidic residues" evidence="1">
    <location>
        <begin position="1"/>
        <end position="11"/>
    </location>
</feature>
<proteinExistence type="predicted"/>
<reference evidence="2 3" key="1">
    <citation type="journal article" date="2019" name="Int. J. Syst. Evol. Microbiol.">
        <title>The Global Catalogue of Microorganisms (GCM) 10K type strain sequencing project: providing services to taxonomists for standard genome sequencing and annotation.</title>
        <authorList>
            <consortium name="The Broad Institute Genomics Platform"/>
            <consortium name="The Broad Institute Genome Sequencing Center for Infectious Disease"/>
            <person name="Wu L."/>
            <person name="Ma J."/>
        </authorList>
    </citation>
    <scope>NUCLEOTIDE SEQUENCE [LARGE SCALE GENOMIC DNA]</scope>
    <source>
        <strain evidence="2 3">DT72</strain>
    </source>
</reference>
<organism evidence="2 3">
    <name type="scientific">Halorussus caseinilyticus</name>
    <dbReference type="NCBI Taxonomy" id="3034025"/>
    <lineage>
        <taxon>Archaea</taxon>
        <taxon>Methanobacteriati</taxon>
        <taxon>Methanobacteriota</taxon>
        <taxon>Stenosarchaea group</taxon>
        <taxon>Halobacteria</taxon>
        <taxon>Halobacteriales</taxon>
        <taxon>Haladaptataceae</taxon>
        <taxon>Halorussus</taxon>
    </lineage>
</organism>
<evidence type="ECO:0000256" key="1">
    <source>
        <dbReference type="SAM" id="MobiDB-lite"/>
    </source>
</evidence>
<evidence type="ECO:0000313" key="3">
    <source>
        <dbReference type="Proteomes" id="UP001596407"/>
    </source>
</evidence>
<comment type="caution">
    <text evidence="2">The sequence shown here is derived from an EMBL/GenBank/DDBJ whole genome shotgun (WGS) entry which is preliminary data.</text>
</comment>
<evidence type="ECO:0000313" key="2">
    <source>
        <dbReference type="EMBL" id="MFC7082181.1"/>
    </source>
</evidence>
<keyword evidence="3" id="KW-1185">Reference proteome</keyword>
<dbReference type="GeneID" id="79304429"/>
<accession>A0ABD5WNS5</accession>